<dbReference type="EC" id="3.5.1.4" evidence="2"/>
<dbReference type="Pfam" id="PF01425">
    <property type="entry name" value="Amidase"/>
    <property type="match status" value="2"/>
</dbReference>
<keyword evidence="2" id="KW-0378">Hydrolase</keyword>
<dbReference type="NCBIfam" id="NF006169">
    <property type="entry name" value="PRK08310.1"/>
    <property type="match status" value="1"/>
</dbReference>
<proteinExistence type="predicted"/>
<dbReference type="PROSITE" id="PS00571">
    <property type="entry name" value="AMIDASES"/>
    <property type="match status" value="1"/>
</dbReference>
<protein>
    <submittedName>
        <fullName evidence="2">Amidase</fullName>
        <ecNumber evidence="2">3.5.1.4</ecNumber>
    </submittedName>
</protein>
<sequence>MGSCSDLAVFSWLNPESVSATSGPLSGLRLGVKDLFDIAGVSTTAGNPDWGLSHPTPDVTSPVVTALMEAGASLKGKTQTDELAYSLNGQNHHFGTPLNPVANDRLPGGSSSGSAVATAAQQVDIGLGTDTGGSIRVPASYNGLFGIRTSHGAISTANMVPLAPRFDTVGWLCRDASTLYQVGQVLLAETPIYQPQSLNITVLEPIMDGQPLWTKAHQSSLDALMPATHQQHVPLEGDWLNGASNCFRVLQGRDIWRTHGDWVSKIKPTFAADIAQRFDWAASLTEQDQQQAEIHLRAYRKVILDWFRHSEVLVLPTTPGPAPLLNASADYLSRYRNQLMGLTAIAGLAGLPQVHLPLLTIDGAPAGISLIGRSGMDLALLALVAKLCEKLPTHNNKGGSHGP</sequence>
<feature type="domain" description="Amidase" evidence="1">
    <location>
        <begin position="20"/>
        <end position="191"/>
    </location>
</feature>
<keyword evidence="3" id="KW-1185">Reference proteome</keyword>
<dbReference type="RefSeq" id="WP_220102469.1">
    <property type="nucleotide sequence ID" value="NZ_JAHZSS010000002.1"/>
</dbReference>
<organism evidence="2 3">
    <name type="scientific">Neiella holothuriorum</name>
    <dbReference type="NCBI Taxonomy" id="2870530"/>
    <lineage>
        <taxon>Bacteria</taxon>
        <taxon>Pseudomonadati</taxon>
        <taxon>Pseudomonadota</taxon>
        <taxon>Gammaproteobacteria</taxon>
        <taxon>Alteromonadales</taxon>
        <taxon>Echinimonadaceae</taxon>
        <taxon>Neiella</taxon>
    </lineage>
</organism>
<keyword evidence="2" id="KW-0808">Transferase</keyword>
<dbReference type="EMBL" id="JAHZSS010000002">
    <property type="protein sequence ID" value="MBW8189777.1"/>
    <property type="molecule type" value="Genomic_DNA"/>
</dbReference>
<dbReference type="InterPro" id="IPR023631">
    <property type="entry name" value="Amidase_dom"/>
</dbReference>
<dbReference type="GO" id="GO:0004040">
    <property type="term" value="F:amidase activity"/>
    <property type="evidence" value="ECO:0007669"/>
    <property type="project" value="UniProtKB-EC"/>
</dbReference>
<dbReference type="Proteomes" id="UP001166251">
    <property type="component" value="Unassembled WGS sequence"/>
</dbReference>
<evidence type="ECO:0000259" key="1">
    <source>
        <dbReference type="Pfam" id="PF01425"/>
    </source>
</evidence>
<dbReference type="Gene3D" id="3.90.1300.10">
    <property type="entry name" value="Amidase signature (AS) domain"/>
    <property type="match status" value="1"/>
</dbReference>
<gene>
    <name evidence="2" type="ORF">K0504_01920</name>
</gene>
<dbReference type="InterPro" id="IPR020556">
    <property type="entry name" value="Amidase_CS"/>
</dbReference>
<dbReference type="GO" id="GO:0016740">
    <property type="term" value="F:transferase activity"/>
    <property type="evidence" value="ECO:0007669"/>
    <property type="project" value="UniProtKB-KW"/>
</dbReference>
<comment type="caution">
    <text evidence="2">The sequence shown here is derived from an EMBL/GenBank/DDBJ whole genome shotgun (WGS) entry which is preliminary data.</text>
</comment>
<name>A0ABS7EBS3_9GAMM</name>
<dbReference type="SUPFAM" id="SSF75304">
    <property type="entry name" value="Amidase signature (AS) enzymes"/>
    <property type="match status" value="1"/>
</dbReference>
<evidence type="ECO:0000313" key="3">
    <source>
        <dbReference type="Proteomes" id="UP001166251"/>
    </source>
</evidence>
<feature type="domain" description="Amidase" evidence="1">
    <location>
        <begin position="267"/>
        <end position="381"/>
    </location>
</feature>
<reference evidence="2" key="1">
    <citation type="submission" date="2021-07" db="EMBL/GenBank/DDBJ databases">
        <title>Neiella marina sp. nov., isolated from the intestinal content of sea cucumber Apostichopus japonicus.</title>
        <authorList>
            <person name="Bai X."/>
        </authorList>
    </citation>
    <scope>NUCLEOTIDE SEQUENCE</scope>
    <source>
        <strain evidence="2">126</strain>
    </source>
</reference>
<evidence type="ECO:0000313" key="2">
    <source>
        <dbReference type="EMBL" id="MBW8189777.1"/>
    </source>
</evidence>
<dbReference type="PANTHER" id="PTHR46310">
    <property type="entry name" value="AMIDASE 1"/>
    <property type="match status" value="1"/>
</dbReference>
<dbReference type="InterPro" id="IPR036928">
    <property type="entry name" value="AS_sf"/>
</dbReference>
<accession>A0ABS7EBS3</accession>
<dbReference type="PANTHER" id="PTHR46310:SF7">
    <property type="entry name" value="AMIDASE 1"/>
    <property type="match status" value="1"/>
</dbReference>